<accession>A0A7C4W514</accession>
<gene>
    <name evidence="2" type="ORF">ENT72_08275</name>
    <name evidence="1" type="ORF">ENU12_07775</name>
</gene>
<name>A0A7C4W514_FERPE</name>
<proteinExistence type="predicted"/>
<evidence type="ECO:0000313" key="1">
    <source>
        <dbReference type="EMBL" id="HGQ77778.1"/>
    </source>
</evidence>
<dbReference type="AlphaFoldDB" id="A0A7C4W514"/>
<reference evidence="2" key="1">
    <citation type="journal article" date="2020" name="mSystems">
        <title>Genome- and Community-Level Interaction Insights into Carbon Utilization and Element Cycling Functions of Hydrothermarchaeota in Hydrothermal Sediment.</title>
        <authorList>
            <person name="Zhou Z."/>
            <person name="Liu Y."/>
            <person name="Xu W."/>
            <person name="Pan J."/>
            <person name="Luo Z.H."/>
            <person name="Li M."/>
        </authorList>
    </citation>
    <scope>NUCLEOTIDE SEQUENCE [LARGE SCALE GENOMIC DNA]</scope>
    <source>
        <strain evidence="2">SpSt-604</strain>
        <strain evidence="1">SpSt-640</strain>
    </source>
</reference>
<evidence type="ECO:0000313" key="2">
    <source>
        <dbReference type="EMBL" id="HGU42888.1"/>
    </source>
</evidence>
<protein>
    <submittedName>
        <fullName evidence="2">Uncharacterized protein</fullName>
    </submittedName>
</protein>
<sequence>MRIYFDKAFQLQELMQYAAPSIIQVGNNLKIDLHSTNVLNFMMLETIGESVEELMGIELNCIEYDPTASVELLEFRDLIELDEKNFEKFKVANVVALYMKNQKLSNEPRFLKVENSLYGVEVVLSIEQKFLLSHSEFFAHKGFVFLLDCMIASMLGQLMKNEPVKISSAEPLMYRMNLENITGEKTAELSKRFSEVNSKMVDVIDGMFVLLKGIAEKFEDSVLEKHRESVIPVLLEGTDLIRFVDELQILDGALKRLKM</sequence>
<comment type="caution">
    <text evidence="2">The sequence shown here is derived from an EMBL/GenBank/DDBJ whole genome shotgun (WGS) entry which is preliminary data.</text>
</comment>
<dbReference type="EMBL" id="DSZT01000271">
    <property type="protein sequence ID" value="HGU42888.1"/>
    <property type="molecule type" value="Genomic_DNA"/>
</dbReference>
<organism evidence="2">
    <name type="scientific">Fervidobacterium pennivorans</name>
    <dbReference type="NCBI Taxonomy" id="93466"/>
    <lineage>
        <taxon>Bacteria</taxon>
        <taxon>Thermotogati</taxon>
        <taxon>Thermotogota</taxon>
        <taxon>Thermotogae</taxon>
        <taxon>Thermotogales</taxon>
        <taxon>Fervidobacteriaceae</taxon>
        <taxon>Fervidobacterium</taxon>
    </lineage>
</organism>
<dbReference type="EMBL" id="DTBH01000157">
    <property type="protein sequence ID" value="HGQ77778.1"/>
    <property type="molecule type" value="Genomic_DNA"/>
</dbReference>